<evidence type="ECO:0000256" key="18">
    <source>
        <dbReference type="ARBA" id="ARBA00041076"/>
    </source>
</evidence>
<evidence type="ECO:0000256" key="6">
    <source>
        <dbReference type="ARBA" id="ARBA00022490"/>
    </source>
</evidence>
<comment type="subcellular location">
    <subcellularLocation>
        <location evidence="3">Cytoplasm</location>
        <location evidence="3">Perinuclear region</location>
    </subcellularLocation>
    <subcellularLocation>
        <location evidence="2">Golgi apparatus</location>
    </subcellularLocation>
    <subcellularLocation>
        <location evidence="1">Nucleus</location>
    </subcellularLocation>
</comment>
<name>A0A8B9DF94_ANSCY</name>
<evidence type="ECO:0000256" key="8">
    <source>
        <dbReference type="ARBA" id="ARBA00022723"/>
    </source>
</evidence>
<reference evidence="22" key="1">
    <citation type="submission" date="2025-08" db="UniProtKB">
        <authorList>
            <consortium name="Ensembl"/>
        </authorList>
    </citation>
    <scope>IDENTIFICATION</scope>
</reference>
<dbReference type="GO" id="GO:0007283">
    <property type="term" value="P:spermatogenesis"/>
    <property type="evidence" value="ECO:0007669"/>
    <property type="project" value="UniProtKB-KW"/>
</dbReference>
<feature type="binding site" evidence="20">
    <location>
        <position position="333"/>
    </location>
    <ligand>
        <name>Mg(2+)</name>
        <dbReference type="ChEBI" id="CHEBI:18420"/>
    </ligand>
</feature>
<dbReference type="InterPro" id="IPR016069">
    <property type="entry name" value="Translin_C"/>
</dbReference>
<keyword evidence="13" id="KW-0333">Golgi apparatus</keyword>
<organism evidence="22 23">
    <name type="scientific">Anser cygnoides</name>
    <name type="common">Swan goose</name>
    <dbReference type="NCBI Taxonomy" id="8845"/>
    <lineage>
        <taxon>Eukaryota</taxon>
        <taxon>Metazoa</taxon>
        <taxon>Chordata</taxon>
        <taxon>Craniata</taxon>
        <taxon>Vertebrata</taxon>
        <taxon>Euteleostomi</taxon>
        <taxon>Archelosauria</taxon>
        <taxon>Archosauria</taxon>
        <taxon>Dinosauria</taxon>
        <taxon>Saurischia</taxon>
        <taxon>Theropoda</taxon>
        <taxon>Coelurosauria</taxon>
        <taxon>Aves</taxon>
        <taxon>Neognathae</taxon>
        <taxon>Galloanserae</taxon>
        <taxon>Anseriformes</taxon>
        <taxon>Anatidae</taxon>
        <taxon>Anserinae</taxon>
        <taxon>Anser</taxon>
    </lineage>
</organism>
<dbReference type="Gene3D" id="1.20.58.200">
    <property type="entry name" value="Translin, domain 2"/>
    <property type="match status" value="1"/>
</dbReference>
<dbReference type="Ensembl" id="ENSACDT00005006620.1">
    <property type="protein sequence ID" value="ENSACDP00005005508.1"/>
    <property type="gene ID" value="ENSACDG00005004038.1"/>
</dbReference>
<dbReference type="AlphaFoldDB" id="A0A8B9DF94"/>
<evidence type="ECO:0000256" key="4">
    <source>
        <dbReference type="ARBA" id="ARBA00005902"/>
    </source>
</evidence>
<keyword evidence="9" id="KW-0221">Differentiation</keyword>
<evidence type="ECO:0000256" key="21">
    <source>
        <dbReference type="PIRSR" id="PIRSR602848-2"/>
    </source>
</evidence>
<evidence type="ECO:0000256" key="9">
    <source>
        <dbReference type="ARBA" id="ARBA00022782"/>
    </source>
</evidence>
<dbReference type="GO" id="GO:0005794">
    <property type="term" value="C:Golgi apparatus"/>
    <property type="evidence" value="ECO:0007669"/>
    <property type="project" value="UniProtKB-SubCell"/>
</dbReference>
<dbReference type="Pfam" id="PF01997">
    <property type="entry name" value="Translin"/>
    <property type="match status" value="1"/>
</dbReference>
<dbReference type="Proteomes" id="UP000694521">
    <property type="component" value="Unplaced"/>
</dbReference>
<dbReference type="Gene3D" id="1.20.58.190">
    <property type="entry name" value="Translin, domain 1"/>
    <property type="match status" value="1"/>
</dbReference>
<evidence type="ECO:0000256" key="5">
    <source>
        <dbReference type="ARBA" id="ARBA00022473"/>
    </source>
</evidence>
<dbReference type="PANTHER" id="PTHR10741">
    <property type="entry name" value="TRANSLIN AND TRANSLIN ASSOCIATED PROTEIN X"/>
    <property type="match status" value="1"/>
</dbReference>
<protein>
    <recommendedName>
        <fullName evidence="18">Translin-associated protein X</fullName>
    </recommendedName>
    <alternativeName>
        <fullName evidence="19">Translin-associated factor X</fullName>
    </alternativeName>
</protein>
<comment type="similarity">
    <text evidence="4">Belongs to the translin family.</text>
</comment>
<dbReference type="GO" id="GO:0030154">
    <property type="term" value="P:cell differentiation"/>
    <property type="evidence" value="ECO:0007669"/>
    <property type="project" value="UniProtKB-KW"/>
</dbReference>
<evidence type="ECO:0000256" key="7">
    <source>
        <dbReference type="ARBA" id="ARBA00022499"/>
    </source>
</evidence>
<evidence type="ECO:0000256" key="10">
    <source>
        <dbReference type="ARBA" id="ARBA00022842"/>
    </source>
</evidence>
<accession>A0A8B9DF94</accession>
<evidence type="ECO:0000256" key="15">
    <source>
        <dbReference type="ARBA" id="ARBA00023242"/>
    </source>
</evidence>
<evidence type="ECO:0000256" key="11">
    <source>
        <dbReference type="ARBA" id="ARBA00022843"/>
    </source>
</evidence>
<keyword evidence="5" id="KW-0217">Developmental protein</keyword>
<feature type="binding site" evidence="20">
    <location>
        <position position="266"/>
    </location>
    <ligand>
        <name>Mg(2+)</name>
        <dbReference type="ChEBI" id="CHEBI:18420"/>
    </ligand>
</feature>
<feature type="cross-link" description="Glycyl lysine isopeptide (Lys-Gly) (interchain with G-Cter in SUMO2)" evidence="21">
    <location>
        <position position="415"/>
    </location>
</feature>
<keyword evidence="6" id="KW-0963">Cytoplasm</keyword>
<comment type="subunit">
    <text evidence="17">Ring-shaped heterooctamer of six TSN and two TSNAX subunits. Interacts with GOLGA3, TSNAXIP1, SUN1 and AKAP9. Interacts with the homodimeric form of C1D following gamma-radiation. Interacts with TSN and C1D in a mutually exclusive manner.</text>
</comment>
<evidence type="ECO:0000313" key="23">
    <source>
        <dbReference type="Proteomes" id="UP000694521"/>
    </source>
</evidence>
<keyword evidence="11" id="KW-0832">Ubl conjugation</keyword>
<dbReference type="InterPro" id="IPR036081">
    <property type="entry name" value="Translin_sf"/>
</dbReference>
<keyword evidence="10 20" id="KW-0460">Magnesium</keyword>
<dbReference type="FunFam" id="1.20.58.200:FF:000001">
    <property type="entry name" value="Translin-associated factor X"/>
    <property type="match status" value="1"/>
</dbReference>
<keyword evidence="12" id="KW-0744">Spermatogenesis</keyword>
<dbReference type="FunFam" id="1.20.58.190:FF:000002">
    <property type="entry name" value="Translin-associated factor X"/>
    <property type="match status" value="1"/>
</dbReference>
<comment type="function">
    <text evidence="16">Acts in combination with TSN as an endonuclease involved in the activation of the RNA-induced silencing complex (RISC). Possible role in spermatogenesis.</text>
</comment>
<dbReference type="GO" id="GO:0048471">
    <property type="term" value="C:perinuclear region of cytoplasm"/>
    <property type="evidence" value="ECO:0007669"/>
    <property type="project" value="UniProtKB-SubCell"/>
</dbReference>
<dbReference type="InterPro" id="IPR002848">
    <property type="entry name" value="Translin_fam"/>
</dbReference>
<evidence type="ECO:0000256" key="20">
    <source>
        <dbReference type="PIRSR" id="PIRSR602848-1"/>
    </source>
</evidence>
<keyword evidence="23" id="KW-1185">Reference proteome</keyword>
<dbReference type="GO" id="GO:0005634">
    <property type="term" value="C:nucleus"/>
    <property type="evidence" value="ECO:0007669"/>
    <property type="project" value="UniProtKB-SubCell"/>
</dbReference>
<evidence type="ECO:0000256" key="14">
    <source>
        <dbReference type="ARBA" id="ARBA00023125"/>
    </source>
</evidence>
<evidence type="ECO:0000256" key="13">
    <source>
        <dbReference type="ARBA" id="ARBA00023034"/>
    </source>
</evidence>
<gene>
    <name evidence="22" type="primary">TSNAX</name>
</gene>
<evidence type="ECO:0000256" key="16">
    <source>
        <dbReference type="ARBA" id="ARBA00037653"/>
    </source>
</evidence>
<reference evidence="22" key="2">
    <citation type="submission" date="2025-09" db="UniProtKB">
        <authorList>
            <consortium name="Ensembl"/>
        </authorList>
    </citation>
    <scope>IDENTIFICATION</scope>
</reference>
<evidence type="ECO:0000256" key="1">
    <source>
        <dbReference type="ARBA" id="ARBA00004123"/>
    </source>
</evidence>
<evidence type="ECO:0000313" key="22">
    <source>
        <dbReference type="Ensembl" id="ENSACDP00005005508.1"/>
    </source>
</evidence>
<dbReference type="GO" id="GO:0043565">
    <property type="term" value="F:sequence-specific DNA binding"/>
    <property type="evidence" value="ECO:0007669"/>
    <property type="project" value="InterPro"/>
</dbReference>
<evidence type="ECO:0000256" key="19">
    <source>
        <dbReference type="ARBA" id="ARBA00042076"/>
    </source>
</evidence>
<dbReference type="SUPFAM" id="SSF74784">
    <property type="entry name" value="Translin"/>
    <property type="match status" value="1"/>
</dbReference>
<keyword evidence="15" id="KW-0539">Nucleus</keyword>
<proteinExistence type="inferred from homology"/>
<dbReference type="InterPro" id="IPR016068">
    <property type="entry name" value="Translin_N"/>
</dbReference>
<keyword evidence="14" id="KW-0238">DNA-binding</keyword>
<sequence length="426" mass="47700">MLLVKTSILTYNALGYLKHHHSWCVFKPDLLNRCSITVEFCYSKLSLIAMYLSKDTGPSLKETLKSQKSELGSCVLVSVLFGTFLHDGTCCVLFRNDFVPLLCGEPRETCRQLSHSSSGRQGAMVVSTAPPTLGKGTPEKRLVGLRPAAVTGAQDLCFCPTLHAVLTVLVFVIIDSAAFQLELDTRHDKYERLVKLSRDITIESKRTIFLLHRFTSAPNGEEILNESEVKLDAVRRKIKQVAQELIGEDMYQFHRAISPGLQEYVEAASFQYFIKTRSLISVEEINKQLIFTAEDREETTNTTSNSQDKQPHTWSLKVTPVDYLLGVADLTGELMRLCISSVGNGDIDTPFELSQFLRQIYDGFTFIGNTGPYEVSKKLYTLKQSLAKVENACYTLKVRGSEIPKHMLADVFSSKAELIDQEEGLS</sequence>
<evidence type="ECO:0000256" key="2">
    <source>
        <dbReference type="ARBA" id="ARBA00004555"/>
    </source>
</evidence>
<evidence type="ECO:0000256" key="17">
    <source>
        <dbReference type="ARBA" id="ARBA00038594"/>
    </source>
</evidence>
<keyword evidence="7" id="KW-1017">Isopeptide bond</keyword>
<keyword evidence="8 20" id="KW-0479">Metal-binding</keyword>
<dbReference type="GO" id="GO:0046872">
    <property type="term" value="F:metal ion binding"/>
    <property type="evidence" value="ECO:0007669"/>
    <property type="project" value="UniProtKB-KW"/>
</dbReference>
<evidence type="ECO:0000256" key="3">
    <source>
        <dbReference type="ARBA" id="ARBA00004556"/>
    </source>
</evidence>
<evidence type="ECO:0000256" key="12">
    <source>
        <dbReference type="ARBA" id="ARBA00022871"/>
    </source>
</evidence>